<reference evidence="3 4" key="1">
    <citation type="journal article" date="2019" name="Sci. Rep.">
        <title>A high-quality genome of Eragrostis curvula grass provides insights into Poaceae evolution and supports new strategies to enhance forage quality.</title>
        <authorList>
            <person name="Carballo J."/>
            <person name="Santos B.A.C.M."/>
            <person name="Zappacosta D."/>
            <person name="Garbus I."/>
            <person name="Selva J.P."/>
            <person name="Gallo C.A."/>
            <person name="Diaz A."/>
            <person name="Albertini E."/>
            <person name="Caccamo M."/>
            <person name="Echenique V."/>
        </authorList>
    </citation>
    <scope>NUCLEOTIDE SEQUENCE [LARGE SCALE GENOMIC DNA]</scope>
    <source>
        <strain evidence="4">cv. Victoria</strain>
        <tissue evidence="3">Leaf</tissue>
    </source>
</reference>
<feature type="region of interest" description="Disordered" evidence="1">
    <location>
        <begin position="211"/>
        <end position="230"/>
    </location>
</feature>
<feature type="chain" id="PRO_5023942282" description="Legume lectin domain-containing protein" evidence="2">
    <location>
        <begin position="40"/>
        <end position="230"/>
    </location>
</feature>
<evidence type="ECO:0000313" key="3">
    <source>
        <dbReference type="EMBL" id="TVT99151.1"/>
    </source>
</evidence>
<protein>
    <recommendedName>
        <fullName evidence="5">Legume lectin domain-containing protein</fullName>
    </recommendedName>
</protein>
<organism evidence="3 4">
    <name type="scientific">Eragrostis curvula</name>
    <name type="common">weeping love grass</name>
    <dbReference type="NCBI Taxonomy" id="38414"/>
    <lineage>
        <taxon>Eukaryota</taxon>
        <taxon>Viridiplantae</taxon>
        <taxon>Streptophyta</taxon>
        <taxon>Embryophyta</taxon>
        <taxon>Tracheophyta</taxon>
        <taxon>Spermatophyta</taxon>
        <taxon>Magnoliopsida</taxon>
        <taxon>Liliopsida</taxon>
        <taxon>Poales</taxon>
        <taxon>Poaceae</taxon>
        <taxon>PACMAD clade</taxon>
        <taxon>Chloridoideae</taxon>
        <taxon>Eragrostideae</taxon>
        <taxon>Eragrostidinae</taxon>
        <taxon>Eragrostis</taxon>
    </lineage>
</organism>
<evidence type="ECO:0000256" key="1">
    <source>
        <dbReference type="SAM" id="MobiDB-lite"/>
    </source>
</evidence>
<dbReference type="Gramene" id="TVT99151">
    <property type="protein sequence ID" value="TVT99151"/>
    <property type="gene ID" value="EJB05_55500"/>
</dbReference>
<sequence>MASTCGGGGGRGGRSPLSRRRLDLFTCVLACSFFGAARGRQLQQPPPPLEVRTYSYASFEAGGLRESRDLKLSPDARINSGALQLTPDTRNNPSYLMHGRGALLGAVDQHLGTAAFDADEATRLLLLGLACSSPNPADRPTMPQVLQILAKAQPPPEVPLFKPTFVWPPEGGTQFDLSDIGLTSSSAGGAGNGGASSAMATQDTTSFDSMQAYTAPNTTGDYFQALSTGR</sequence>
<evidence type="ECO:0000313" key="4">
    <source>
        <dbReference type="Proteomes" id="UP000324897"/>
    </source>
</evidence>
<evidence type="ECO:0000256" key="2">
    <source>
        <dbReference type="SAM" id="SignalP"/>
    </source>
</evidence>
<proteinExistence type="predicted"/>
<dbReference type="AlphaFoldDB" id="A0A5J9SJJ9"/>
<feature type="signal peptide" evidence="2">
    <location>
        <begin position="1"/>
        <end position="39"/>
    </location>
</feature>
<accession>A0A5J9SJJ9</accession>
<dbReference type="Proteomes" id="UP000324897">
    <property type="component" value="Unassembled WGS sequence"/>
</dbReference>
<keyword evidence="4" id="KW-1185">Reference proteome</keyword>
<evidence type="ECO:0008006" key="5">
    <source>
        <dbReference type="Google" id="ProtNLM"/>
    </source>
</evidence>
<name>A0A5J9SJJ9_9POAL</name>
<dbReference type="EMBL" id="RWGY01000755">
    <property type="protein sequence ID" value="TVT99151.1"/>
    <property type="molecule type" value="Genomic_DNA"/>
</dbReference>
<comment type="caution">
    <text evidence="3">The sequence shown here is derived from an EMBL/GenBank/DDBJ whole genome shotgun (WGS) entry which is preliminary data.</text>
</comment>
<keyword evidence="2" id="KW-0732">Signal</keyword>
<dbReference type="OrthoDB" id="688481at2759"/>
<feature type="non-terminal residue" evidence="3">
    <location>
        <position position="1"/>
    </location>
</feature>
<gene>
    <name evidence="3" type="ORF">EJB05_55500</name>
</gene>
<dbReference type="Gene3D" id="1.10.510.10">
    <property type="entry name" value="Transferase(Phosphotransferase) domain 1"/>
    <property type="match status" value="1"/>
</dbReference>